<dbReference type="PROSITE" id="PS52015">
    <property type="entry name" value="TONB_CTD"/>
    <property type="match status" value="2"/>
</dbReference>
<dbReference type="Proteomes" id="UP001199363">
    <property type="component" value="Unassembled WGS sequence"/>
</dbReference>
<comment type="similarity">
    <text evidence="2">Belongs to the TonB family.</text>
</comment>
<dbReference type="NCBIfam" id="TIGR01352">
    <property type="entry name" value="tonB_Cterm"/>
    <property type="match status" value="2"/>
</dbReference>
<dbReference type="InterPro" id="IPR006260">
    <property type="entry name" value="TonB/TolA_C"/>
</dbReference>
<keyword evidence="4" id="KW-1003">Cell membrane</keyword>
<evidence type="ECO:0000256" key="7">
    <source>
        <dbReference type="ARBA" id="ARBA00022927"/>
    </source>
</evidence>
<evidence type="ECO:0000256" key="5">
    <source>
        <dbReference type="ARBA" id="ARBA00022519"/>
    </source>
</evidence>
<proteinExistence type="inferred from homology"/>
<dbReference type="RefSeq" id="WP_118410332.1">
    <property type="nucleotide sequence ID" value="NZ_CAXSOO010000026.1"/>
</dbReference>
<protein>
    <submittedName>
        <fullName evidence="12">Energy transducer TonB</fullName>
    </submittedName>
</protein>
<evidence type="ECO:0000256" key="1">
    <source>
        <dbReference type="ARBA" id="ARBA00004383"/>
    </source>
</evidence>
<keyword evidence="7" id="KW-0653">Protein transport</keyword>
<keyword evidence="5" id="KW-0997">Cell inner membrane</keyword>
<organism evidence="12 13">
    <name type="scientific">Phocaeicola vulgatus</name>
    <name type="common">Bacteroides vulgatus</name>
    <dbReference type="NCBI Taxonomy" id="821"/>
    <lineage>
        <taxon>Bacteria</taxon>
        <taxon>Pseudomonadati</taxon>
        <taxon>Bacteroidota</taxon>
        <taxon>Bacteroidia</taxon>
        <taxon>Bacteroidales</taxon>
        <taxon>Bacteroidaceae</taxon>
        <taxon>Phocaeicola</taxon>
    </lineage>
</organism>
<sequence>MRSGIVFLISFCLLSTTCIQQRQKLETKECSTTQADTSFIVVDSTLLLYLKKNTSDKEIYAVLEERPEYPGGMKEAIKYIQTHIQYPPAAIYKKIQGRVWIESVIDRNGKVVQPKVAYSVHPLLDQEALRIVRMMPDWKPGKLNGETVKVKYVFPVTFRLEDHMVLVDEGPKRNPNDTGAVEIEYIPPVNFDSVIKKSPSVKWGLLVDDTEGVVKIHLDDWTHKEIKSKSKDVRIISSSLSNDKVYVSIFSTSHYLTYKGEYIFYREDKQKRLHEIYCKNIDKESVALQVERGKEAEIGIDLPKNAQPGDYLLKIRVYDENETCFYNIYQWFEAYTSQQVSTRERPIPVGPANCKKVFPDEEDVFDVVQHMPEFPGGMLKLMEFIRQNIQYPQAAKQNKLEGTVIMQVVIDKDGTVTQPRILRSVNPVLSADAALCEEALRIVSIMPKWKPGHQHGVNLKVKYTFPIKFEIPVN</sequence>
<keyword evidence="8" id="KW-1133">Transmembrane helix</keyword>
<evidence type="ECO:0000313" key="12">
    <source>
        <dbReference type="EMBL" id="OKZ51200.1"/>
    </source>
</evidence>
<dbReference type="GO" id="GO:0098797">
    <property type="term" value="C:plasma membrane protein complex"/>
    <property type="evidence" value="ECO:0007669"/>
    <property type="project" value="TreeGrafter"/>
</dbReference>
<evidence type="ECO:0000256" key="4">
    <source>
        <dbReference type="ARBA" id="ARBA00022475"/>
    </source>
</evidence>
<dbReference type="InterPro" id="IPR051045">
    <property type="entry name" value="TonB-dependent_transducer"/>
</dbReference>
<evidence type="ECO:0000313" key="11">
    <source>
        <dbReference type="EMBL" id="MCB7282930.1"/>
    </source>
</evidence>
<evidence type="ECO:0000259" key="10">
    <source>
        <dbReference type="PROSITE" id="PS52015"/>
    </source>
</evidence>
<dbReference type="Pfam" id="PF03544">
    <property type="entry name" value="TonB_C"/>
    <property type="match status" value="2"/>
</dbReference>
<dbReference type="GO" id="GO:0055085">
    <property type="term" value="P:transmembrane transport"/>
    <property type="evidence" value="ECO:0007669"/>
    <property type="project" value="InterPro"/>
</dbReference>
<evidence type="ECO:0000313" key="13">
    <source>
        <dbReference type="Proteomes" id="UP000186631"/>
    </source>
</evidence>
<keyword evidence="3" id="KW-0813">Transport</keyword>
<dbReference type="Gene3D" id="3.30.1150.10">
    <property type="match status" value="2"/>
</dbReference>
<comment type="subcellular location">
    <subcellularLocation>
        <location evidence="1">Cell inner membrane</location>
        <topology evidence="1">Single-pass membrane protein</topology>
        <orientation evidence="1">Periplasmic side</orientation>
    </subcellularLocation>
</comment>
<dbReference type="GO" id="GO:0015031">
    <property type="term" value="P:protein transport"/>
    <property type="evidence" value="ECO:0007669"/>
    <property type="project" value="UniProtKB-KW"/>
</dbReference>
<feature type="domain" description="TonB C-terminal" evidence="10">
    <location>
        <begin position="376"/>
        <end position="474"/>
    </location>
</feature>
<dbReference type="EMBL" id="MNQV01000141">
    <property type="protein sequence ID" value="OKZ51200.1"/>
    <property type="molecule type" value="Genomic_DNA"/>
</dbReference>
<comment type="caution">
    <text evidence="12">The sequence shown here is derived from an EMBL/GenBank/DDBJ whole genome shotgun (WGS) entry which is preliminary data.</text>
</comment>
<gene>
    <name evidence="12" type="ORF">BHV80_06200</name>
    <name evidence="11" type="ORF">LI282_18060</name>
</gene>
<reference evidence="11" key="2">
    <citation type="submission" date="2021-10" db="EMBL/GenBank/DDBJ databases">
        <title>Collection of gut derived symbiotic bacterial strains cultured from healthy donors.</title>
        <authorList>
            <person name="Lin H."/>
            <person name="Littmann E."/>
            <person name="Kohout C."/>
            <person name="Pamer E.G."/>
        </authorList>
    </citation>
    <scope>NUCLEOTIDE SEQUENCE</scope>
    <source>
        <strain evidence="11">DFI.1.167</strain>
    </source>
</reference>
<accession>A0A1Q6JDM3</accession>
<evidence type="ECO:0000256" key="8">
    <source>
        <dbReference type="ARBA" id="ARBA00022989"/>
    </source>
</evidence>
<dbReference type="InterPro" id="IPR037682">
    <property type="entry name" value="TonB_C"/>
</dbReference>
<evidence type="ECO:0000256" key="6">
    <source>
        <dbReference type="ARBA" id="ARBA00022692"/>
    </source>
</evidence>
<evidence type="ECO:0000256" key="3">
    <source>
        <dbReference type="ARBA" id="ARBA00022448"/>
    </source>
</evidence>
<keyword evidence="6" id="KW-0812">Transmembrane</keyword>
<evidence type="ECO:0000256" key="9">
    <source>
        <dbReference type="ARBA" id="ARBA00023136"/>
    </source>
</evidence>
<keyword evidence="9" id="KW-0472">Membrane</keyword>
<feature type="domain" description="TonB C-terminal" evidence="10">
    <location>
        <begin position="71"/>
        <end position="167"/>
    </location>
</feature>
<reference evidence="12 13" key="1">
    <citation type="journal article" date="2016" name="Nat. Biotechnol.">
        <title>Measurement of bacterial replication rates in microbial communities.</title>
        <authorList>
            <person name="Brown C.T."/>
            <person name="Olm M.R."/>
            <person name="Thomas B.C."/>
            <person name="Banfield J.F."/>
        </authorList>
    </citation>
    <scope>NUCLEOTIDE SEQUENCE [LARGE SCALE GENOMIC DNA]</scope>
    <source>
        <strain evidence="12">42_262</strain>
    </source>
</reference>
<dbReference type="AlphaFoldDB" id="A0A1Q6JDM3"/>
<dbReference type="PANTHER" id="PTHR33446:SF2">
    <property type="entry name" value="PROTEIN TONB"/>
    <property type="match status" value="1"/>
</dbReference>
<dbReference type="GO" id="GO:0031992">
    <property type="term" value="F:energy transducer activity"/>
    <property type="evidence" value="ECO:0007669"/>
    <property type="project" value="TreeGrafter"/>
</dbReference>
<dbReference type="Proteomes" id="UP000186631">
    <property type="component" value="Unassembled WGS sequence"/>
</dbReference>
<name>A0A1Q6JDM3_PHOVU</name>
<evidence type="ECO:0000256" key="2">
    <source>
        <dbReference type="ARBA" id="ARBA00006555"/>
    </source>
</evidence>
<dbReference type="SUPFAM" id="SSF74653">
    <property type="entry name" value="TolA/TonB C-terminal domain"/>
    <property type="match status" value="2"/>
</dbReference>
<dbReference type="EMBL" id="JAJCQG010000075">
    <property type="protein sequence ID" value="MCB7282930.1"/>
    <property type="molecule type" value="Genomic_DNA"/>
</dbReference>
<dbReference type="PANTHER" id="PTHR33446">
    <property type="entry name" value="PROTEIN TONB-RELATED"/>
    <property type="match status" value="1"/>
</dbReference>